<dbReference type="Gene3D" id="3.40.930.10">
    <property type="entry name" value="Mannitol-specific EII, Chain A"/>
    <property type="match status" value="1"/>
</dbReference>
<evidence type="ECO:0000313" key="2">
    <source>
        <dbReference type="EMBL" id="MDT2544959.1"/>
    </source>
</evidence>
<dbReference type="SUPFAM" id="SSF55804">
    <property type="entry name" value="Phoshotransferase/anion transport protein"/>
    <property type="match status" value="1"/>
</dbReference>
<dbReference type="AlphaFoldDB" id="A0AAW8T9H1"/>
<name>A0AAW8T9H1_9ENTE</name>
<dbReference type="PANTHER" id="PTHR47738">
    <property type="entry name" value="PTS SYSTEM FRUCTOSE-LIKE EIIA COMPONENT-RELATED"/>
    <property type="match status" value="1"/>
</dbReference>
<dbReference type="InterPro" id="IPR051541">
    <property type="entry name" value="PTS_SugarTrans_NitroReg"/>
</dbReference>
<reference evidence="2" key="1">
    <citation type="submission" date="2023-03" db="EMBL/GenBank/DDBJ databases">
        <authorList>
            <person name="Shen W."/>
            <person name="Cai J."/>
        </authorList>
    </citation>
    <scope>NUCLEOTIDE SEQUENCE</scope>
    <source>
        <strain evidence="2">Y15</strain>
    </source>
</reference>
<dbReference type="Proteomes" id="UP001254770">
    <property type="component" value="Unassembled WGS sequence"/>
</dbReference>
<protein>
    <submittedName>
        <fullName evidence="2">PTS sugar transporter subunit IIA</fullName>
    </submittedName>
</protein>
<evidence type="ECO:0000313" key="3">
    <source>
        <dbReference type="Proteomes" id="UP001254770"/>
    </source>
</evidence>
<dbReference type="GO" id="GO:0030295">
    <property type="term" value="F:protein kinase activator activity"/>
    <property type="evidence" value="ECO:0007669"/>
    <property type="project" value="TreeGrafter"/>
</dbReference>
<accession>A0AAW8T9H1</accession>
<dbReference type="RefSeq" id="WP_222226119.1">
    <property type="nucleotide sequence ID" value="NZ_CP081846.1"/>
</dbReference>
<dbReference type="Pfam" id="PF00359">
    <property type="entry name" value="PTS_EIIA_2"/>
    <property type="match status" value="1"/>
</dbReference>
<keyword evidence="2" id="KW-0813">Transport</keyword>
<keyword evidence="2" id="KW-0762">Sugar transport</keyword>
<dbReference type="PROSITE" id="PS51094">
    <property type="entry name" value="PTS_EIIA_TYPE_2"/>
    <property type="match status" value="1"/>
</dbReference>
<feature type="domain" description="PTS EIIA type-2" evidence="1">
    <location>
        <begin position="1"/>
        <end position="141"/>
    </location>
</feature>
<sequence length="142" mass="16540">MMNDNFFQVFLDQPFKDKESIQRFIAEFANRTESGELIALLKQREKVGNTMIAEHVILPHLESPKIKKSQVLLIRLADPLDFDEKTPEVQLIIAILLKSDESQEIKKQIAQFTRRLADDEFLEKLLIAENEAHFYQLLAENN</sequence>
<dbReference type="InterPro" id="IPR016152">
    <property type="entry name" value="PTrfase/Anion_transptr"/>
</dbReference>
<gene>
    <name evidence="2" type="ORF">P7D69_11460</name>
</gene>
<dbReference type="EMBL" id="JARPXL010000010">
    <property type="protein sequence ID" value="MDT2544959.1"/>
    <property type="molecule type" value="Genomic_DNA"/>
</dbReference>
<proteinExistence type="predicted"/>
<organism evidence="2 3">
    <name type="scientific">Enterococcus raffinosus</name>
    <dbReference type="NCBI Taxonomy" id="71452"/>
    <lineage>
        <taxon>Bacteria</taxon>
        <taxon>Bacillati</taxon>
        <taxon>Bacillota</taxon>
        <taxon>Bacilli</taxon>
        <taxon>Lactobacillales</taxon>
        <taxon>Enterococcaceae</taxon>
        <taxon>Enterococcus</taxon>
    </lineage>
</organism>
<evidence type="ECO:0000259" key="1">
    <source>
        <dbReference type="PROSITE" id="PS51094"/>
    </source>
</evidence>
<dbReference type="PANTHER" id="PTHR47738:SF1">
    <property type="entry name" value="NITROGEN REGULATORY PROTEIN"/>
    <property type="match status" value="1"/>
</dbReference>
<comment type="caution">
    <text evidence="2">The sequence shown here is derived from an EMBL/GenBank/DDBJ whole genome shotgun (WGS) entry which is preliminary data.</text>
</comment>
<dbReference type="InterPro" id="IPR002178">
    <property type="entry name" value="PTS_EIIA_type-2_dom"/>
</dbReference>